<reference evidence="2" key="1">
    <citation type="journal article" date="2014" name="Front. Microbiol.">
        <title>High frequency of phylogenetically diverse reductive dehalogenase-homologous genes in deep subseafloor sedimentary metagenomes.</title>
        <authorList>
            <person name="Kawai M."/>
            <person name="Futagami T."/>
            <person name="Toyoda A."/>
            <person name="Takaki Y."/>
            <person name="Nishi S."/>
            <person name="Hori S."/>
            <person name="Arai W."/>
            <person name="Tsubouchi T."/>
            <person name="Morono Y."/>
            <person name="Uchiyama I."/>
            <person name="Ito T."/>
            <person name="Fujiyama A."/>
            <person name="Inagaki F."/>
            <person name="Takami H."/>
        </authorList>
    </citation>
    <scope>NUCLEOTIDE SEQUENCE</scope>
    <source>
        <strain evidence="2">Expedition CK06-06</strain>
    </source>
</reference>
<comment type="caution">
    <text evidence="2">The sequence shown here is derived from an EMBL/GenBank/DDBJ whole genome shotgun (WGS) entry which is preliminary data.</text>
</comment>
<feature type="domain" description="Cell envelope-related transcriptional attenuator" evidence="1">
    <location>
        <begin position="51"/>
        <end position="209"/>
    </location>
</feature>
<organism evidence="2">
    <name type="scientific">marine sediment metagenome</name>
    <dbReference type="NCBI Taxonomy" id="412755"/>
    <lineage>
        <taxon>unclassified sequences</taxon>
        <taxon>metagenomes</taxon>
        <taxon>ecological metagenomes</taxon>
    </lineage>
</organism>
<evidence type="ECO:0000313" key="2">
    <source>
        <dbReference type="EMBL" id="GAF85040.1"/>
    </source>
</evidence>
<proteinExistence type="predicted"/>
<dbReference type="PANTHER" id="PTHR33392:SF6">
    <property type="entry name" value="POLYISOPRENYL-TEICHOIC ACID--PEPTIDOGLYCAN TEICHOIC ACID TRANSFERASE TAGU"/>
    <property type="match status" value="1"/>
</dbReference>
<dbReference type="InterPro" id="IPR050922">
    <property type="entry name" value="LytR/CpsA/Psr_CW_biosynth"/>
</dbReference>
<dbReference type="PANTHER" id="PTHR33392">
    <property type="entry name" value="POLYISOPRENYL-TEICHOIC ACID--PEPTIDOGLYCAN TEICHOIC ACID TRANSFERASE TAGU"/>
    <property type="match status" value="1"/>
</dbReference>
<accession>X0U984</accession>
<dbReference type="EMBL" id="BARS01004955">
    <property type="protein sequence ID" value="GAF85040.1"/>
    <property type="molecule type" value="Genomic_DNA"/>
</dbReference>
<dbReference type="NCBIfam" id="TIGR00350">
    <property type="entry name" value="lytR_cpsA_psr"/>
    <property type="match status" value="1"/>
</dbReference>
<dbReference type="InterPro" id="IPR004474">
    <property type="entry name" value="LytR_CpsA_psr"/>
</dbReference>
<dbReference type="Pfam" id="PF03816">
    <property type="entry name" value="LytR_cpsA_psr"/>
    <property type="match status" value="1"/>
</dbReference>
<sequence length="339" mass="37776">MARAAYNAIFNIDIKSLIFSFGEELETDTFGHTNFLVLGTGGKEHEGPDLTDAIMVISVDYENNLAPMISIPRDLYVESTQIGPSKINSLYALGKYKLEDSTQGLEIAKDAVEDIVGVPIHYYIKVNFEGFEQIIDSIGGIDIDVEETIDDPFYPKDGTIGYDPFYIKKGQQHIDGETALKYVRSRKTTSDFDRSKRQQQVLLAIKEQALEKKVLTNSGKIKEIFFSLQENIETDLSVREIIKFGEIAINFNTESIIPRVLHDDPSLCGGFLYTPDRNLYGGTFVLIPAGEDFGFVHLFAQFLLGNTELSKNRPKIQILNGTATPLLAGRTKSRANSGL</sequence>
<feature type="non-terminal residue" evidence="2">
    <location>
        <position position="339"/>
    </location>
</feature>
<evidence type="ECO:0000259" key="1">
    <source>
        <dbReference type="Pfam" id="PF03816"/>
    </source>
</evidence>
<protein>
    <recommendedName>
        <fullName evidence="1">Cell envelope-related transcriptional attenuator domain-containing protein</fullName>
    </recommendedName>
</protein>
<dbReference type="Gene3D" id="3.40.630.190">
    <property type="entry name" value="LCP protein"/>
    <property type="match status" value="1"/>
</dbReference>
<dbReference type="AlphaFoldDB" id="X0U984"/>
<gene>
    <name evidence="2" type="ORF">S01H1_09697</name>
</gene>
<name>X0U984_9ZZZZ</name>